<keyword evidence="3" id="KW-1185">Reference proteome</keyword>
<evidence type="ECO:0000259" key="1">
    <source>
        <dbReference type="PROSITE" id="PS51480"/>
    </source>
</evidence>
<dbReference type="SMART" id="SM01120">
    <property type="entry name" value="Dak2"/>
    <property type="match status" value="1"/>
</dbReference>
<keyword evidence="2" id="KW-0418">Kinase</keyword>
<dbReference type="SMART" id="SM01121">
    <property type="entry name" value="Dak1_2"/>
    <property type="match status" value="1"/>
</dbReference>
<gene>
    <name evidence="2" type="ORF">Rhe02_25440</name>
</gene>
<dbReference type="Proteomes" id="UP000612899">
    <property type="component" value="Unassembled WGS sequence"/>
</dbReference>
<proteinExistence type="predicted"/>
<dbReference type="Pfam" id="PF13684">
    <property type="entry name" value="FakA-like_C"/>
    <property type="match status" value="1"/>
</dbReference>
<dbReference type="EMBL" id="BONY01000013">
    <property type="protein sequence ID" value="GIH04477.1"/>
    <property type="molecule type" value="Genomic_DNA"/>
</dbReference>
<dbReference type="RefSeq" id="WP_203908364.1">
    <property type="nucleotide sequence ID" value="NZ_BONY01000013.1"/>
</dbReference>
<evidence type="ECO:0000313" key="2">
    <source>
        <dbReference type="EMBL" id="GIH04477.1"/>
    </source>
</evidence>
<dbReference type="PANTHER" id="PTHR33434">
    <property type="entry name" value="DEGV DOMAIN-CONTAINING PROTEIN DR_1986-RELATED"/>
    <property type="match status" value="1"/>
</dbReference>
<dbReference type="GO" id="GO:0004371">
    <property type="term" value="F:glycerone kinase activity"/>
    <property type="evidence" value="ECO:0007669"/>
    <property type="project" value="InterPro"/>
</dbReference>
<dbReference type="InterPro" id="IPR033470">
    <property type="entry name" value="FakA-like_C"/>
</dbReference>
<protein>
    <submittedName>
        <fullName evidence="2">Dihydroxyacetone kinase</fullName>
    </submittedName>
</protein>
<feature type="domain" description="DhaL" evidence="1">
    <location>
        <begin position="8"/>
        <end position="179"/>
    </location>
</feature>
<dbReference type="Pfam" id="PF21645">
    <property type="entry name" value="FakA-like_M"/>
    <property type="match status" value="1"/>
</dbReference>
<dbReference type="Gene3D" id="1.25.40.340">
    <property type="match status" value="1"/>
</dbReference>
<organism evidence="2 3">
    <name type="scientific">Rhizocola hellebori</name>
    <dbReference type="NCBI Taxonomy" id="1392758"/>
    <lineage>
        <taxon>Bacteria</taxon>
        <taxon>Bacillati</taxon>
        <taxon>Actinomycetota</taxon>
        <taxon>Actinomycetes</taxon>
        <taxon>Micromonosporales</taxon>
        <taxon>Micromonosporaceae</taxon>
        <taxon>Rhizocola</taxon>
    </lineage>
</organism>
<dbReference type="GO" id="GO:0006071">
    <property type="term" value="P:glycerol metabolic process"/>
    <property type="evidence" value="ECO:0007669"/>
    <property type="project" value="InterPro"/>
</dbReference>
<reference evidence="2" key="1">
    <citation type="submission" date="2021-01" db="EMBL/GenBank/DDBJ databases">
        <title>Whole genome shotgun sequence of Rhizocola hellebori NBRC 109834.</title>
        <authorList>
            <person name="Komaki H."/>
            <person name="Tamura T."/>
        </authorList>
    </citation>
    <scope>NUCLEOTIDE SEQUENCE</scope>
    <source>
        <strain evidence="2">NBRC 109834</strain>
    </source>
</reference>
<dbReference type="PROSITE" id="PS51480">
    <property type="entry name" value="DHAL"/>
    <property type="match status" value="1"/>
</dbReference>
<name>A0A8J3Q724_9ACTN</name>
<dbReference type="Pfam" id="PF02734">
    <property type="entry name" value="Dak2"/>
    <property type="match status" value="1"/>
</dbReference>
<sequence>MLEAMDAHAVRRWCSQAIALVRRHEQELNDLNVYPVPDGDTGTNLLMTLQAAERALSEVLEEQTPGDALRTMARGALMGARGNSGVITAQWLAGLAAGITGSRALQDAAVAAYEAVAHPVEGTILTVARAADGATLRECADAAAVALARTPEQLPELAAAGVVDAGGRGLVLLLDALVQTLTGEELSHEVSVVVGHAPTAALSGYRGPAYEVQYLLDTDAQAVDKLRSVLDRLGDSLVIVGGQPSWRVHVHVDDAGAAIEAGLEAGRPHQIQVTHLTSSKAEGGPRRPDPTARAVVVTAAGEGIADLLVNENAVPVRSKPSTSDILDAILATGAGRVAVLPTDTNLRAVAQTAADEAFGEGVKVRVIPTRSPVQALAALAVRDPARRFEDDVIAMAEAAAACRSAEVTIASREAITVAGRCVPGDVIALVEGEVNVIGQDLLQVCCELLDRMLATGRNELVTLLTGADAPPGLAEALTEHVREKWQLVDVHAYEGGQQHYPLLVGVE</sequence>
<keyword evidence="2" id="KW-0808">Transferase</keyword>
<dbReference type="SUPFAM" id="SSF101473">
    <property type="entry name" value="DhaL-like"/>
    <property type="match status" value="1"/>
</dbReference>
<dbReference type="PANTHER" id="PTHR33434:SF4">
    <property type="entry name" value="PHOSPHATASE PROTEIN"/>
    <property type="match status" value="1"/>
</dbReference>
<evidence type="ECO:0000313" key="3">
    <source>
        <dbReference type="Proteomes" id="UP000612899"/>
    </source>
</evidence>
<dbReference type="InterPro" id="IPR019986">
    <property type="entry name" value="YloV-like"/>
</dbReference>
<dbReference type="InterPro" id="IPR036117">
    <property type="entry name" value="DhaL_dom_sf"/>
</dbReference>
<accession>A0A8J3Q724</accession>
<comment type="caution">
    <text evidence="2">The sequence shown here is derived from an EMBL/GenBank/DDBJ whole genome shotgun (WGS) entry which is preliminary data.</text>
</comment>
<dbReference type="InterPro" id="IPR004007">
    <property type="entry name" value="DhaL_dom"/>
</dbReference>
<dbReference type="NCBIfam" id="TIGR03599">
    <property type="entry name" value="YloV"/>
    <property type="match status" value="1"/>
</dbReference>
<dbReference type="InterPro" id="IPR048394">
    <property type="entry name" value="FakA-like_M"/>
</dbReference>
<dbReference type="AlphaFoldDB" id="A0A8J3Q724"/>
<dbReference type="InterPro" id="IPR050270">
    <property type="entry name" value="DegV_domain_contain"/>
</dbReference>